<evidence type="ECO:0000313" key="3">
    <source>
        <dbReference type="EMBL" id="CEL64271.1"/>
    </source>
</evidence>
<protein>
    <submittedName>
        <fullName evidence="3">Universal stress family protein</fullName>
    </submittedName>
</protein>
<dbReference type="PANTHER" id="PTHR31964:SF113">
    <property type="entry name" value="USPA DOMAIN-CONTAINING PROTEIN"/>
    <property type="match status" value="1"/>
</dbReference>
<dbReference type="PANTHER" id="PTHR31964">
    <property type="entry name" value="ADENINE NUCLEOTIDE ALPHA HYDROLASES-LIKE SUPERFAMILY PROTEIN"/>
    <property type="match status" value="1"/>
</dbReference>
<proteinExistence type="predicted"/>
<accession>A0A0F7U547</accession>
<dbReference type="AlphaFoldDB" id="A0A0F7U547"/>
<dbReference type="PRINTS" id="PR01438">
    <property type="entry name" value="UNVRSLSTRESS"/>
</dbReference>
<dbReference type="InterPro" id="IPR006016">
    <property type="entry name" value="UspA"/>
</dbReference>
<dbReference type="InterPro" id="IPR006015">
    <property type="entry name" value="Universal_stress_UspA"/>
</dbReference>
<gene>
    <name evidence="3" type="ORF">BN1204_001750</name>
</gene>
<feature type="region of interest" description="Disordered" evidence="1">
    <location>
        <begin position="199"/>
        <end position="249"/>
    </location>
</feature>
<evidence type="ECO:0000259" key="2">
    <source>
        <dbReference type="Pfam" id="PF00582"/>
    </source>
</evidence>
<dbReference type="Pfam" id="PF00582">
    <property type="entry name" value="Usp"/>
    <property type="match status" value="1"/>
</dbReference>
<dbReference type="SUPFAM" id="SSF52402">
    <property type="entry name" value="Adenine nucleotide alpha hydrolases-like"/>
    <property type="match status" value="1"/>
</dbReference>
<dbReference type="InterPro" id="IPR014729">
    <property type="entry name" value="Rossmann-like_a/b/a_fold"/>
</dbReference>
<dbReference type="Gene3D" id="3.40.50.620">
    <property type="entry name" value="HUPs"/>
    <property type="match status" value="1"/>
</dbReference>
<name>A0A0F7U547_NEOCL</name>
<sequence>MYPGGPAPASIVPIDGFAGASSGGCNGSWPSPCPLCASPLLTPSPRFPAAPQRSPARSLIAPRVVPTDFLLPPAAKGPSSSLNQIDGSVTGDARRDRRCACSGPYQQDLRSREENSGKALAEGLAEVSHSTTPSHCAFCGGTQGTIMQQRFSSFFQESVTCTSSSNQSIDLLIWGVRKLIESDFPCLYSRSSLDTSRSAEDQLLDRSSSDSEKCCGSQVSPPETESNALPSTSEQTPTHGLKSPAVPDTDSPAVSALPFQVYPFGRALSAPVLGDCWCGGGANAGGVSCEERQIVVVSVEGNRQRDRSVLKWIRNNVLKSGDVVVLVTAWERAEDPKYLKVPGMILNSYLDASSYNIAMVSKLSGRLKHLASALLSDCRVYPLIVPLPRVNKTSVGNLLCQCSSDLQADALVVGSHGHTSLRQVICGSVSRHVRAHATCKVVLPRV</sequence>
<feature type="domain" description="UspA" evidence="2">
    <location>
        <begin position="397"/>
        <end position="443"/>
    </location>
</feature>
<evidence type="ECO:0000256" key="1">
    <source>
        <dbReference type="SAM" id="MobiDB-lite"/>
    </source>
</evidence>
<dbReference type="EMBL" id="LN714474">
    <property type="protein sequence ID" value="CEL64271.1"/>
    <property type="molecule type" value="Genomic_DNA"/>
</dbReference>
<feature type="compositionally biased region" description="Polar residues" evidence="1">
    <location>
        <begin position="217"/>
        <end position="238"/>
    </location>
</feature>
<organism evidence="3">
    <name type="scientific">Neospora caninum (strain Liverpool)</name>
    <dbReference type="NCBI Taxonomy" id="572307"/>
    <lineage>
        <taxon>Eukaryota</taxon>
        <taxon>Sar</taxon>
        <taxon>Alveolata</taxon>
        <taxon>Apicomplexa</taxon>
        <taxon>Conoidasida</taxon>
        <taxon>Coccidia</taxon>
        <taxon>Eucoccidiorida</taxon>
        <taxon>Eimeriorina</taxon>
        <taxon>Sarcocystidae</taxon>
        <taxon>Neospora</taxon>
    </lineage>
</organism>
<feature type="compositionally biased region" description="Polar residues" evidence="1">
    <location>
        <begin position="78"/>
        <end position="87"/>
    </location>
</feature>
<feature type="region of interest" description="Disordered" evidence="1">
    <location>
        <begin position="71"/>
        <end position="91"/>
    </location>
</feature>
<feature type="compositionally biased region" description="Basic and acidic residues" evidence="1">
    <location>
        <begin position="199"/>
        <end position="213"/>
    </location>
</feature>
<reference evidence="3" key="1">
    <citation type="journal article" date="2015" name="PLoS ONE">
        <title>Comprehensive Evaluation of Toxoplasma gondii VEG and Neospora caninum LIV Genomes with Tachyzoite Stage Transcriptome and Proteome Defines Novel Transcript Features.</title>
        <authorList>
            <person name="Ramaprasad A."/>
            <person name="Mourier T."/>
            <person name="Naeem R."/>
            <person name="Malas T.B."/>
            <person name="Moussa E."/>
            <person name="Panigrahi A."/>
            <person name="Vermont S.J."/>
            <person name="Otto T.D."/>
            <person name="Wastling J."/>
            <person name="Pain A."/>
        </authorList>
    </citation>
    <scope>NUCLEOTIDE SEQUENCE</scope>
    <source>
        <strain evidence="3">Liverpool</strain>
    </source>
</reference>